<gene>
    <name evidence="1" type="ORF">L1987_46056</name>
</gene>
<reference evidence="1 2" key="2">
    <citation type="journal article" date="2022" name="Mol. Ecol. Resour.">
        <title>The genomes of chicory, endive, great burdock and yacon provide insights into Asteraceae paleo-polyploidization history and plant inulin production.</title>
        <authorList>
            <person name="Fan W."/>
            <person name="Wang S."/>
            <person name="Wang H."/>
            <person name="Wang A."/>
            <person name="Jiang F."/>
            <person name="Liu H."/>
            <person name="Zhao H."/>
            <person name="Xu D."/>
            <person name="Zhang Y."/>
        </authorList>
    </citation>
    <scope>NUCLEOTIDE SEQUENCE [LARGE SCALE GENOMIC DNA]</scope>
    <source>
        <strain evidence="2">cv. Yunnan</strain>
        <tissue evidence="1">Leaves</tissue>
    </source>
</reference>
<sequence length="85" mass="9281">MQVFGLLKGSWEDEQFTGTLKLHVFVCLVALDPSSYSVSAGTRLALLACDILNSASGSSWLSTVLLNPPVGTHLCTLFRILWNRL</sequence>
<proteinExistence type="predicted"/>
<keyword evidence="2" id="KW-1185">Reference proteome</keyword>
<dbReference type="Proteomes" id="UP001056120">
    <property type="component" value="Linkage Group LG15"/>
</dbReference>
<organism evidence="1 2">
    <name type="scientific">Smallanthus sonchifolius</name>
    <dbReference type="NCBI Taxonomy" id="185202"/>
    <lineage>
        <taxon>Eukaryota</taxon>
        <taxon>Viridiplantae</taxon>
        <taxon>Streptophyta</taxon>
        <taxon>Embryophyta</taxon>
        <taxon>Tracheophyta</taxon>
        <taxon>Spermatophyta</taxon>
        <taxon>Magnoliopsida</taxon>
        <taxon>eudicotyledons</taxon>
        <taxon>Gunneridae</taxon>
        <taxon>Pentapetalae</taxon>
        <taxon>asterids</taxon>
        <taxon>campanulids</taxon>
        <taxon>Asterales</taxon>
        <taxon>Asteraceae</taxon>
        <taxon>Asteroideae</taxon>
        <taxon>Heliantheae alliance</taxon>
        <taxon>Millerieae</taxon>
        <taxon>Smallanthus</taxon>
    </lineage>
</organism>
<evidence type="ECO:0000313" key="1">
    <source>
        <dbReference type="EMBL" id="KAI3776281.1"/>
    </source>
</evidence>
<dbReference type="EMBL" id="CM042032">
    <property type="protein sequence ID" value="KAI3776281.1"/>
    <property type="molecule type" value="Genomic_DNA"/>
</dbReference>
<evidence type="ECO:0000313" key="2">
    <source>
        <dbReference type="Proteomes" id="UP001056120"/>
    </source>
</evidence>
<comment type="caution">
    <text evidence="1">The sequence shown here is derived from an EMBL/GenBank/DDBJ whole genome shotgun (WGS) entry which is preliminary data.</text>
</comment>
<reference evidence="2" key="1">
    <citation type="journal article" date="2022" name="Mol. Ecol. Resour.">
        <title>The genomes of chicory, endive, great burdock and yacon provide insights into Asteraceae palaeo-polyploidization history and plant inulin production.</title>
        <authorList>
            <person name="Fan W."/>
            <person name="Wang S."/>
            <person name="Wang H."/>
            <person name="Wang A."/>
            <person name="Jiang F."/>
            <person name="Liu H."/>
            <person name="Zhao H."/>
            <person name="Xu D."/>
            <person name="Zhang Y."/>
        </authorList>
    </citation>
    <scope>NUCLEOTIDE SEQUENCE [LARGE SCALE GENOMIC DNA]</scope>
    <source>
        <strain evidence="2">cv. Yunnan</strain>
    </source>
</reference>
<name>A0ACB9FZN8_9ASTR</name>
<accession>A0ACB9FZN8</accession>
<protein>
    <submittedName>
        <fullName evidence="1">Uncharacterized protein</fullName>
    </submittedName>
</protein>